<evidence type="ECO:0000313" key="1">
    <source>
        <dbReference type="EMBL" id="CAG6626863.1"/>
    </source>
</evidence>
<proteinExistence type="predicted"/>
<dbReference type="EMBL" id="HBUF01063680">
    <property type="protein sequence ID" value="CAG6626863.1"/>
    <property type="molecule type" value="Transcribed_RNA"/>
</dbReference>
<accession>A0A8D8VJP5</accession>
<name>A0A8D8VJP5_9HEMI</name>
<sequence>MSESNPWEKQDSFGNCGSYELFEIKVCPQYTLASGKFCGALSGFYQYNSRILISNEITLLPDVLSFPLRNVFGKQSKITFGEFLSYTFLMIRRPQRSTLFPYRRSSDLSFSSISVVWRWGWGVVFRTKGR</sequence>
<dbReference type="AlphaFoldDB" id="A0A8D8VJP5"/>
<organism evidence="1">
    <name type="scientific">Cacopsylla melanoneura</name>
    <dbReference type="NCBI Taxonomy" id="428564"/>
    <lineage>
        <taxon>Eukaryota</taxon>
        <taxon>Metazoa</taxon>
        <taxon>Ecdysozoa</taxon>
        <taxon>Arthropoda</taxon>
        <taxon>Hexapoda</taxon>
        <taxon>Insecta</taxon>
        <taxon>Pterygota</taxon>
        <taxon>Neoptera</taxon>
        <taxon>Paraneoptera</taxon>
        <taxon>Hemiptera</taxon>
        <taxon>Sternorrhyncha</taxon>
        <taxon>Psylloidea</taxon>
        <taxon>Psyllidae</taxon>
        <taxon>Psyllinae</taxon>
        <taxon>Cacopsylla</taxon>
    </lineage>
</organism>
<reference evidence="1" key="1">
    <citation type="submission" date="2021-05" db="EMBL/GenBank/DDBJ databases">
        <authorList>
            <person name="Alioto T."/>
            <person name="Alioto T."/>
            <person name="Gomez Garrido J."/>
        </authorList>
    </citation>
    <scope>NUCLEOTIDE SEQUENCE</scope>
</reference>
<protein>
    <submittedName>
        <fullName evidence="1">Uncharacterized protein</fullName>
    </submittedName>
</protein>